<dbReference type="Pfam" id="PF08240">
    <property type="entry name" value="ADH_N"/>
    <property type="match status" value="1"/>
</dbReference>
<accession>A0A0P9MSK2</accession>
<dbReference type="Proteomes" id="UP000051335">
    <property type="component" value="Unassembled WGS sequence"/>
</dbReference>
<dbReference type="PANTHER" id="PTHR45033:SF2">
    <property type="entry name" value="ZINC-TYPE ALCOHOL DEHYDROGENASE-LIKE PROTEIN C1773.06C"/>
    <property type="match status" value="1"/>
</dbReference>
<reference evidence="2 3" key="1">
    <citation type="submission" date="2015-09" db="EMBL/GenBank/DDBJ databases">
        <title>Genome announcement of multiple Pseudomonas syringae strains.</title>
        <authorList>
            <person name="Thakur S."/>
            <person name="Wang P.W."/>
            <person name="Gong Y."/>
            <person name="Weir B.S."/>
            <person name="Guttman D.S."/>
        </authorList>
    </citation>
    <scope>NUCLEOTIDE SEQUENCE [LARGE SCALE GENOMIC DNA]</scope>
    <source>
        <strain evidence="2 3">ICMP17001</strain>
    </source>
</reference>
<dbReference type="Gene3D" id="3.40.50.720">
    <property type="entry name" value="NAD(P)-binding Rossmann-like Domain"/>
    <property type="match status" value="1"/>
</dbReference>
<dbReference type="CDD" id="cd08276">
    <property type="entry name" value="MDR7"/>
    <property type="match status" value="1"/>
</dbReference>
<dbReference type="InterPro" id="IPR011032">
    <property type="entry name" value="GroES-like_sf"/>
</dbReference>
<dbReference type="InterPro" id="IPR013149">
    <property type="entry name" value="ADH-like_C"/>
</dbReference>
<dbReference type="InterPro" id="IPR013154">
    <property type="entry name" value="ADH-like_N"/>
</dbReference>
<dbReference type="InterPro" id="IPR036291">
    <property type="entry name" value="NAD(P)-bd_dom_sf"/>
</dbReference>
<keyword evidence="3" id="KW-1185">Reference proteome</keyword>
<dbReference type="Pfam" id="PF00107">
    <property type="entry name" value="ADH_zinc_N"/>
    <property type="match status" value="1"/>
</dbReference>
<dbReference type="Gene3D" id="3.90.180.10">
    <property type="entry name" value="Medium-chain alcohol dehydrogenases, catalytic domain"/>
    <property type="match status" value="1"/>
</dbReference>
<evidence type="ECO:0000313" key="2">
    <source>
        <dbReference type="EMBL" id="KPW95007.1"/>
    </source>
</evidence>
<dbReference type="InterPro" id="IPR052711">
    <property type="entry name" value="Zinc_ADH-like"/>
</dbReference>
<sequence>MDRRLTMSNTTIYVQAGGGYDQVSVGESEVLAPKAGEITVRLHANSLNYHDFAVVTGMWAPTEKRIPMADGAGVVTAVGEGVSEFAVGDSVVSTFFPEWISGEPLVEGFVTVPGDGVDGYAREQVTARATSFTLAPKGYSHAEASTLTTAGLTAWRALMVDDALKAGDTVLVQGTGGVSIFALQFAKMVGATVIATSSSDEKLERLQAMGADHLINYRKDSNWGETARKLTGGRGVDHIIDVGGPSTLQHSMNAARVAGHISVIGILSGVAGQLEFVPALVKQLRMQGVLVGSRTQQQDMIRAIDANGMRPVMDRSFPMTDIVEAFRYQETNQHFGKICLDI</sequence>
<organism evidence="2 3">
    <name type="scientific">Pseudomonas syringae pv. coryli</name>
    <dbReference type="NCBI Taxonomy" id="317659"/>
    <lineage>
        <taxon>Bacteria</taxon>
        <taxon>Pseudomonadati</taxon>
        <taxon>Pseudomonadota</taxon>
        <taxon>Gammaproteobacteria</taxon>
        <taxon>Pseudomonadales</taxon>
        <taxon>Pseudomonadaceae</taxon>
        <taxon>Pseudomonas</taxon>
    </lineage>
</organism>
<dbReference type="AlphaFoldDB" id="A0A0P9MSK2"/>
<proteinExistence type="predicted"/>
<dbReference type="SMART" id="SM00829">
    <property type="entry name" value="PKS_ER"/>
    <property type="match status" value="1"/>
</dbReference>
<dbReference type="SUPFAM" id="SSF50129">
    <property type="entry name" value="GroES-like"/>
    <property type="match status" value="1"/>
</dbReference>
<gene>
    <name evidence="2" type="ORF">ALO75_04394</name>
</gene>
<dbReference type="GO" id="GO:0016491">
    <property type="term" value="F:oxidoreductase activity"/>
    <property type="evidence" value="ECO:0007669"/>
    <property type="project" value="InterPro"/>
</dbReference>
<dbReference type="PANTHER" id="PTHR45033">
    <property type="match status" value="1"/>
</dbReference>
<evidence type="ECO:0000313" key="3">
    <source>
        <dbReference type="Proteomes" id="UP000051335"/>
    </source>
</evidence>
<protein>
    <submittedName>
        <fullName evidence="2">Zinc-binding dehydrogenase family oxidoreductase</fullName>
    </submittedName>
</protein>
<feature type="domain" description="Enoyl reductase (ER)" evidence="1">
    <location>
        <begin position="18"/>
        <end position="340"/>
    </location>
</feature>
<dbReference type="SUPFAM" id="SSF51735">
    <property type="entry name" value="NAD(P)-binding Rossmann-fold domains"/>
    <property type="match status" value="1"/>
</dbReference>
<name>A0A0P9MSK2_9PSED</name>
<evidence type="ECO:0000259" key="1">
    <source>
        <dbReference type="SMART" id="SM00829"/>
    </source>
</evidence>
<dbReference type="EMBL" id="LJQC01000717">
    <property type="protein sequence ID" value="KPW95007.1"/>
    <property type="molecule type" value="Genomic_DNA"/>
</dbReference>
<comment type="caution">
    <text evidence="2">The sequence shown here is derived from an EMBL/GenBank/DDBJ whole genome shotgun (WGS) entry which is preliminary data.</text>
</comment>
<dbReference type="PATRIC" id="fig|317659.3.peg.1854"/>
<dbReference type="InterPro" id="IPR020843">
    <property type="entry name" value="ER"/>
</dbReference>